<reference evidence="2" key="2">
    <citation type="submission" date="2021-04" db="EMBL/GenBank/DDBJ databases">
        <authorList>
            <person name="Podell S."/>
        </authorList>
    </citation>
    <scope>NUCLEOTIDE SEQUENCE</scope>
    <source>
        <strain evidence="2">Hildebrandi</strain>
    </source>
</reference>
<protein>
    <submittedName>
        <fullName evidence="2">Uncharacterized protein</fullName>
    </submittedName>
</protein>
<dbReference type="EMBL" id="JAGRRH010000003">
    <property type="protein sequence ID" value="KAG7371866.1"/>
    <property type="molecule type" value="Genomic_DNA"/>
</dbReference>
<feature type="compositionally biased region" description="Polar residues" evidence="1">
    <location>
        <begin position="1"/>
        <end position="11"/>
    </location>
</feature>
<sequence length="336" mass="37914">MTSQGTNFATTTDKEDKSTTVTATTTSFDLDRWQQGGLSSFAETCFSEYWNQLAPDSIIPSVSQEQSHHVNPYSFAHRMTLGKYLIEQTGGDSIWVYCGAAEAGLVPGIQLDTPFNKNDFGFQQCVQHWKSFWDTHHRDFVLSIRSSTTETQRKEALSILYRHLWETHTNVIQCGIANAKQLENKLPEEDRNVGLGWCNMVELLSAMSWTNLSVDALCEFGVGYLPTIRIAGPETVQWIATHRPKEYVTIQTLDKLRLSSPAAMKQMCSFWSRVTRWSFQRDTMARTLDTLSHGKGPAKVLAFTKILILSIAPKSVTEISIWIAITSGLLYASRRK</sequence>
<dbReference type="OrthoDB" id="17046at2759"/>
<proteinExistence type="predicted"/>
<dbReference type="AlphaFoldDB" id="A0A9K3M498"/>
<feature type="region of interest" description="Disordered" evidence="1">
    <location>
        <begin position="1"/>
        <end position="21"/>
    </location>
</feature>
<evidence type="ECO:0000313" key="2">
    <source>
        <dbReference type="EMBL" id="KAG7371866.1"/>
    </source>
</evidence>
<keyword evidence="3" id="KW-1185">Reference proteome</keyword>
<name>A0A9K3M498_9STRA</name>
<evidence type="ECO:0000313" key="3">
    <source>
        <dbReference type="Proteomes" id="UP000693970"/>
    </source>
</evidence>
<accession>A0A9K3M498</accession>
<dbReference type="Proteomes" id="UP000693970">
    <property type="component" value="Unassembled WGS sequence"/>
</dbReference>
<reference evidence="2" key="1">
    <citation type="journal article" date="2021" name="Sci. Rep.">
        <title>Diploid genomic architecture of Nitzschia inconspicua, an elite biomass production diatom.</title>
        <authorList>
            <person name="Oliver A."/>
            <person name="Podell S."/>
            <person name="Pinowska A."/>
            <person name="Traller J.C."/>
            <person name="Smith S.R."/>
            <person name="McClure R."/>
            <person name="Beliaev A."/>
            <person name="Bohutskyi P."/>
            <person name="Hill E.A."/>
            <person name="Rabines A."/>
            <person name="Zheng H."/>
            <person name="Allen L.Z."/>
            <person name="Kuo A."/>
            <person name="Grigoriev I.V."/>
            <person name="Allen A.E."/>
            <person name="Hazlebeck D."/>
            <person name="Allen E.E."/>
        </authorList>
    </citation>
    <scope>NUCLEOTIDE SEQUENCE</scope>
    <source>
        <strain evidence="2">Hildebrandi</strain>
    </source>
</reference>
<evidence type="ECO:0000256" key="1">
    <source>
        <dbReference type="SAM" id="MobiDB-lite"/>
    </source>
</evidence>
<comment type="caution">
    <text evidence="2">The sequence shown here is derived from an EMBL/GenBank/DDBJ whole genome shotgun (WGS) entry which is preliminary data.</text>
</comment>
<organism evidence="2 3">
    <name type="scientific">Nitzschia inconspicua</name>
    <dbReference type="NCBI Taxonomy" id="303405"/>
    <lineage>
        <taxon>Eukaryota</taxon>
        <taxon>Sar</taxon>
        <taxon>Stramenopiles</taxon>
        <taxon>Ochrophyta</taxon>
        <taxon>Bacillariophyta</taxon>
        <taxon>Bacillariophyceae</taxon>
        <taxon>Bacillariophycidae</taxon>
        <taxon>Bacillariales</taxon>
        <taxon>Bacillariaceae</taxon>
        <taxon>Nitzschia</taxon>
    </lineage>
</organism>
<gene>
    <name evidence="2" type="ORF">IV203_018008</name>
</gene>